<gene>
    <name evidence="2" type="ORF">Vbra_14938</name>
</gene>
<proteinExistence type="predicted"/>
<feature type="compositionally biased region" description="Low complexity" evidence="1">
    <location>
        <begin position="251"/>
        <end position="267"/>
    </location>
</feature>
<evidence type="ECO:0000313" key="2">
    <source>
        <dbReference type="EMBL" id="CEM10260.1"/>
    </source>
</evidence>
<dbReference type="PhylomeDB" id="A0A0G4FBL1"/>
<dbReference type="VEuPathDB" id="CryptoDB:Vbra_14938"/>
<dbReference type="AlphaFoldDB" id="A0A0G4FBL1"/>
<name>A0A0G4FBL1_VITBC</name>
<dbReference type="InParanoid" id="A0A0G4FBL1"/>
<organism evidence="2 3">
    <name type="scientific">Vitrella brassicaformis (strain CCMP3155)</name>
    <dbReference type="NCBI Taxonomy" id="1169540"/>
    <lineage>
        <taxon>Eukaryota</taxon>
        <taxon>Sar</taxon>
        <taxon>Alveolata</taxon>
        <taxon>Colpodellida</taxon>
        <taxon>Vitrellaceae</taxon>
        <taxon>Vitrella</taxon>
    </lineage>
</organism>
<feature type="compositionally biased region" description="Low complexity" evidence="1">
    <location>
        <begin position="87"/>
        <end position="103"/>
    </location>
</feature>
<accession>A0A0G4FBL1</accession>
<reference evidence="2 3" key="1">
    <citation type="submission" date="2014-11" db="EMBL/GenBank/DDBJ databases">
        <authorList>
            <person name="Zhu J."/>
            <person name="Qi W."/>
            <person name="Song R."/>
        </authorList>
    </citation>
    <scope>NUCLEOTIDE SEQUENCE [LARGE SCALE GENOMIC DNA]</scope>
</reference>
<evidence type="ECO:0000313" key="3">
    <source>
        <dbReference type="Proteomes" id="UP000041254"/>
    </source>
</evidence>
<sequence length="716" mass="77472">MIGAMDTAQLKNQAARVEQALQELVQLHSQVGAHLSKIKQLDPAEASSHESLLVPTQLSLLESYVKAAVTQLSSVESGLSGAVDALTAAPTPPSANSSAAAETDQQPQARRPSYRLVKESGCPPELEEPARRPLSCDELLNVSGHLQPWELTRYRRPLGTRLFTQSAANYANLVIDCEDDKARRMWAAMPLAVAQRWGQRATNIREIKHRRPVGRENWCRGTWVALVEGHASGRAAIAAKQKRKSEGGEGTAVAAAARQADGSGQSADDGTLEVLSFEAVKLDDSIHIPHPPPSSDLPPAPTSRIHLPALKTVNNIPSDCMSARVGRQWRTPGVTTLIVGTGLDLSWYDEEEMEGLKAWVSGCEAIEMLDLKHIYFGTAAGLLSALPANGKSLAALHTLRGVSMDEDVWVNTDSSGIDRLREVMVARGAKRSVREVKITVRAMHDDDDTVVWSGSAARLIEAVAAPEVAWEEVFALNDDGTSGRIDAELLSLSRRTGTPAAQKLIGGFAKTAGTVTYSGRHETIPAAIRDDAFAAAHILRLAGGALANKKRAVQVASGMPSLSHIDASAIAPVREVWQFLEGLQTARESRGWAERSLSSVGLSLSAHTLTFTDPHDRDHPCLWHRDTTKLPPIEEVHVDVRSTVADDQFEAFYSSMVAAVISFTSKLKGHKRTQIKMTFGSRRRVEQPFLAQLAGAGLKVSMLVDTLSVERRTPDT</sequence>
<evidence type="ECO:0000256" key="1">
    <source>
        <dbReference type="SAM" id="MobiDB-lite"/>
    </source>
</evidence>
<dbReference type="EMBL" id="CDMY01000404">
    <property type="protein sequence ID" value="CEM10260.1"/>
    <property type="molecule type" value="Genomic_DNA"/>
</dbReference>
<dbReference type="OrthoDB" id="550575at2759"/>
<feature type="region of interest" description="Disordered" evidence="1">
    <location>
        <begin position="240"/>
        <end position="269"/>
    </location>
</feature>
<dbReference type="Proteomes" id="UP000041254">
    <property type="component" value="Unassembled WGS sequence"/>
</dbReference>
<feature type="region of interest" description="Disordered" evidence="1">
    <location>
        <begin position="87"/>
        <end position="130"/>
    </location>
</feature>
<protein>
    <submittedName>
        <fullName evidence="2">Uncharacterized protein</fullName>
    </submittedName>
</protein>
<keyword evidence="3" id="KW-1185">Reference proteome</keyword>